<sequence length="46" mass="5671">EWAKENGLQDDPERTVKLYDEARRRWGHLITRHISEIVVLTLRRWK</sequence>
<evidence type="ECO:0000313" key="1">
    <source>
        <dbReference type="EMBL" id="GAI35929.1"/>
    </source>
</evidence>
<dbReference type="AlphaFoldDB" id="X1PY99"/>
<proteinExistence type="predicted"/>
<feature type="non-terminal residue" evidence="1">
    <location>
        <position position="1"/>
    </location>
</feature>
<dbReference type="EMBL" id="BARV01031282">
    <property type="protein sequence ID" value="GAI35929.1"/>
    <property type="molecule type" value="Genomic_DNA"/>
</dbReference>
<comment type="caution">
    <text evidence="1">The sequence shown here is derived from an EMBL/GenBank/DDBJ whole genome shotgun (WGS) entry which is preliminary data.</text>
</comment>
<reference evidence="1" key="1">
    <citation type="journal article" date="2014" name="Front. Microbiol.">
        <title>High frequency of phylogenetically diverse reductive dehalogenase-homologous genes in deep subseafloor sedimentary metagenomes.</title>
        <authorList>
            <person name="Kawai M."/>
            <person name="Futagami T."/>
            <person name="Toyoda A."/>
            <person name="Takaki Y."/>
            <person name="Nishi S."/>
            <person name="Hori S."/>
            <person name="Arai W."/>
            <person name="Tsubouchi T."/>
            <person name="Morono Y."/>
            <person name="Uchiyama I."/>
            <person name="Ito T."/>
            <person name="Fujiyama A."/>
            <person name="Inagaki F."/>
            <person name="Takami H."/>
        </authorList>
    </citation>
    <scope>NUCLEOTIDE SEQUENCE</scope>
    <source>
        <strain evidence="1">Expedition CK06-06</strain>
    </source>
</reference>
<gene>
    <name evidence="1" type="ORF">S06H3_49538</name>
</gene>
<protein>
    <submittedName>
        <fullName evidence="1">Uncharacterized protein</fullName>
    </submittedName>
</protein>
<name>X1PY99_9ZZZZ</name>
<organism evidence="1">
    <name type="scientific">marine sediment metagenome</name>
    <dbReference type="NCBI Taxonomy" id="412755"/>
    <lineage>
        <taxon>unclassified sequences</taxon>
        <taxon>metagenomes</taxon>
        <taxon>ecological metagenomes</taxon>
    </lineage>
</organism>
<accession>X1PY99</accession>